<feature type="binding site" evidence="10">
    <location>
        <position position="87"/>
    </location>
    <ligand>
        <name>5-amino-1-(5-phospho-beta-D-ribosyl)imidazole-4-carboxamide</name>
        <dbReference type="ChEBI" id="CHEBI:58475"/>
    </ligand>
</feature>
<evidence type="ECO:0000313" key="13">
    <source>
        <dbReference type="Proteomes" id="UP000186940"/>
    </source>
</evidence>
<evidence type="ECO:0000256" key="9">
    <source>
        <dbReference type="ARBA" id="ARBA00023211"/>
    </source>
</evidence>
<evidence type="ECO:0000259" key="11">
    <source>
        <dbReference type="PROSITE" id="PS50975"/>
    </source>
</evidence>
<dbReference type="Proteomes" id="UP000186940">
    <property type="component" value="Unassembled WGS sequence"/>
</dbReference>
<dbReference type="GO" id="GO:0006189">
    <property type="term" value="P:'de novo' IMP biosynthetic process"/>
    <property type="evidence" value="ECO:0007669"/>
    <property type="project" value="UniProtKB-UniRule"/>
</dbReference>
<evidence type="ECO:0000256" key="10">
    <source>
        <dbReference type="HAMAP-Rule" id="MF_01163"/>
    </source>
</evidence>
<dbReference type="UniPathway" id="UPA00074">
    <property type="reaction ID" value="UER00134"/>
</dbReference>
<dbReference type="Pfam" id="PF06973">
    <property type="entry name" value="DUF1297"/>
    <property type="match status" value="1"/>
</dbReference>
<dbReference type="Gene3D" id="3.30.470.20">
    <property type="entry name" value="ATP-grasp fold, B domain"/>
    <property type="match status" value="1"/>
</dbReference>
<dbReference type="GO" id="GO:0016879">
    <property type="term" value="F:ligase activity, forming carbon-nitrogen bonds"/>
    <property type="evidence" value="ECO:0007669"/>
    <property type="project" value="UniProtKB-UniRule"/>
</dbReference>
<proteinExistence type="inferred from homology"/>
<feature type="binding site" evidence="10">
    <location>
        <position position="247"/>
    </location>
    <ligand>
        <name>5-amino-1-(5-phospho-beta-D-ribosyl)imidazole-4-carboxamide</name>
        <dbReference type="ChEBI" id="CHEBI:58475"/>
    </ligand>
</feature>
<organism evidence="12 13">
    <name type="scientific">Candidatus Syntropharchaeum caldarium</name>
    <dbReference type="NCBI Taxonomy" id="1838285"/>
    <lineage>
        <taxon>Archaea</taxon>
        <taxon>Methanobacteriati</taxon>
        <taxon>Methanobacteriota</taxon>
        <taxon>Stenosarchaea group</taxon>
        <taxon>Methanomicrobia</taxon>
        <taxon>Methanosarcinales</taxon>
        <taxon>ANME-2 cluster</taxon>
        <taxon>Candidatus Syntropharchaeum</taxon>
    </lineage>
</organism>
<comment type="similarity">
    <text evidence="10">Belongs to the phosphohexose mutase family.</text>
</comment>
<evidence type="ECO:0000256" key="8">
    <source>
        <dbReference type="ARBA" id="ARBA00022842"/>
    </source>
</evidence>
<dbReference type="EMBL" id="LYOS01000004">
    <property type="protein sequence ID" value="OFV67440.1"/>
    <property type="molecule type" value="Genomic_DNA"/>
</dbReference>
<keyword evidence="8" id="KW-0460">Magnesium</keyword>
<sequence>MIEDLLKHYNEPTIATVCSHSSLQIFDGARKEGFKTLGIALKKPPKFYDAFPLAKPDEFMVVERYSEIADRRNELIRQDAIVIPHGSFVEYMGAERFRELEVPTFGNRKVLEWESDRKKERQWLEGAGITMPAQYSLDEVDRPVIVKYHGAKGGSSFFIANNREEIEKRVDTTQEFTIQEFVPGTRYYIHYFYSPISEDGYRLSKGTLEVLGIDRRVESNIDEIYRLGSINELAKLGINPSFVVTGNLPLVLRESLLPKVFEMGEKVVEESLKLFGGVIGPFCLETICTEDLEFKVFEISARIVAGTNLFISGSPYADLIEKGLSTGKRIAKEIRKAMDEGRLDEVVT</sequence>
<keyword evidence="4" id="KW-0479">Metal-binding</keyword>
<name>A0A1F2P7Z2_9EURY</name>
<dbReference type="Gene3D" id="3.30.1490.20">
    <property type="entry name" value="ATP-grasp fold, A domain"/>
    <property type="match status" value="1"/>
</dbReference>
<evidence type="ECO:0000256" key="7">
    <source>
        <dbReference type="ARBA" id="ARBA00022840"/>
    </source>
</evidence>
<dbReference type="InterPro" id="IPR009720">
    <property type="entry name" value="IMP_biosynth_PurP_C"/>
</dbReference>
<comment type="catalytic activity">
    <reaction evidence="10">
        <text>5-amino-1-(5-phospho-beta-D-ribosyl)imidazole-4-carboxamide + formate + ATP = 5-formamido-1-(5-phospho-D-ribosyl)imidazole-4-carboxamide + ADP + phosphate</text>
        <dbReference type="Rhea" id="RHEA:24836"/>
        <dbReference type="ChEBI" id="CHEBI:15740"/>
        <dbReference type="ChEBI" id="CHEBI:30616"/>
        <dbReference type="ChEBI" id="CHEBI:43474"/>
        <dbReference type="ChEBI" id="CHEBI:58467"/>
        <dbReference type="ChEBI" id="CHEBI:58475"/>
        <dbReference type="ChEBI" id="CHEBI:456216"/>
        <dbReference type="EC" id="6.3.4.23"/>
    </reaction>
</comment>
<dbReference type="InterPro" id="IPR023656">
    <property type="entry name" value="IMP_biosynth_PurP"/>
</dbReference>
<dbReference type="PROSITE" id="PS50975">
    <property type="entry name" value="ATP_GRASP"/>
    <property type="match status" value="1"/>
</dbReference>
<dbReference type="PANTHER" id="PTHR38147">
    <property type="entry name" value="5-FORMAMINOIMIDAZOLE-4-CARBOXAMIDE-1-(BETA)-D-RIBOFURANOSYL 5'-MONOPHOSPHATE SYNTHETASE-RELATED"/>
    <property type="match status" value="1"/>
</dbReference>
<keyword evidence="9" id="KW-0464">Manganese</keyword>
<comment type="caution">
    <text evidence="12">The sequence shown here is derived from an EMBL/GenBank/DDBJ whole genome shotgun (WGS) entry which is preliminary data.</text>
</comment>
<dbReference type="InterPro" id="IPR010672">
    <property type="entry name" value="IMP_biosynth_PurP_N"/>
</dbReference>
<keyword evidence="5 10" id="KW-0547">Nucleotide-binding</keyword>
<dbReference type="Pfam" id="PF06849">
    <property type="entry name" value="DUF1246"/>
    <property type="match status" value="1"/>
</dbReference>
<evidence type="ECO:0000256" key="6">
    <source>
        <dbReference type="ARBA" id="ARBA00022755"/>
    </source>
</evidence>
<comment type="function">
    <text evidence="10">Catalyzes the ATP- and formate-dependent formylation of 5-aminoimidazole-4-carboxamide-1-beta-d-ribofuranosyl 5'-monophosphate (AICAR) to 5-formaminoimidazole-4-carboxamide-1-beta-d-ribofuranosyl 5'-monophosphate (FAICAR) in the absence of folates.</text>
</comment>
<dbReference type="InterPro" id="IPR013815">
    <property type="entry name" value="ATP_grasp_subdomain_1"/>
</dbReference>
<evidence type="ECO:0000256" key="4">
    <source>
        <dbReference type="ARBA" id="ARBA00022723"/>
    </source>
</evidence>
<dbReference type="EC" id="6.3.4.23" evidence="10"/>
<feature type="binding site" evidence="10">
    <location>
        <position position="20"/>
    </location>
    <ligand>
        <name>5-amino-1-(5-phospho-beta-D-ribosyl)imidazole-4-carboxamide</name>
        <dbReference type="ChEBI" id="CHEBI:58475"/>
    </ligand>
</feature>
<feature type="binding site" evidence="10">
    <location>
        <position position="218"/>
    </location>
    <ligand>
        <name>ATP</name>
        <dbReference type="ChEBI" id="CHEBI:30616"/>
    </ligand>
</feature>
<keyword evidence="7 10" id="KW-0067">ATP-binding</keyword>
<evidence type="ECO:0000313" key="12">
    <source>
        <dbReference type="EMBL" id="OFV67440.1"/>
    </source>
</evidence>
<dbReference type="PATRIC" id="fig|1838285.3.peg.1379"/>
<gene>
    <name evidence="10" type="primary">purP</name>
    <name evidence="12" type="ORF">SCAL_001358</name>
</gene>
<dbReference type="GO" id="GO:0000287">
    <property type="term" value="F:magnesium ion binding"/>
    <property type="evidence" value="ECO:0007669"/>
    <property type="project" value="InterPro"/>
</dbReference>
<dbReference type="InterPro" id="IPR016185">
    <property type="entry name" value="PreATP-grasp_dom_sf"/>
</dbReference>
<keyword evidence="13" id="KW-1185">Reference proteome</keyword>
<dbReference type="PIRSF" id="PIRSF004602">
    <property type="entry name" value="ATPgrasp_PurP"/>
    <property type="match status" value="1"/>
</dbReference>
<dbReference type="STRING" id="1838285.SCAL_001358"/>
<dbReference type="Gene3D" id="3.40.50.20">
    <property type="match status" value="1"/>
</dbReference>
<comment type="cofactor">
    <cofactor evidence="2">
        <name>Mg(2+)</name>
        <dbReference type="ChEBI" id="CHEBI:18420"/>
    </cofactor>
</comment>
<dbReference type="PANTHER" id="PTHR38147:SF2">
    <property type="entry name" value="5-FORMAMINOIMIDAZOLE-4-CARBOXAMIDE-1-(BETA)-D-RIBOFURANOSYL 5'-MONOPHOSPHATE SYNTHETASE"/>
    <property type="match status" value="1"/>
</dbReference>
<dbReference type="HAMAP" id="MF_01163">
    <property type="entry name" value="IMP_biosynth_PurP"/>
    <property type="match status" value="1"/>
</dbReference>
<protein>
    <recommendedName>
        <fullName evidence="10">5-formaminoimidazole-4-carboxamide-1-(beta)-D-ribofuranosyl 5'-monophosphate synthetase</fullName>
        <ecNumber evidence="10">6.3.4.23</ecNumber>
    </recommendedName>
    <alternativeName>
        <fullName evidence="10">5-aminoimidazole-4-carboxamide-1-beta-D-ribofuranosyl 5'-monophosphate--formate ligase</fullName>
    </alternativeName>
</protein>
<evidence type="ECO:0000256" key="5">
    <source>
        <dbReference type="ARBA" id="ARBA00022741"/>
    </source>
</evidence>
<dbReference type="SUPFAM" id="SSF52440">
    <property type="entry name" value="PreATP-grasp domain"/>
    <property type="match status" value="1"/>
</dbReference>
<keyword evidence="3 10" id="KW-0436">Ligase</keyword>
<comment type="pathway">
    <text evidence="10">Purine metabolism; IMP biosynthesis via de novo pathway; 5-formamido-1-(5-phospho-D-ribosyl)imidazole-4-carboxamide from 5-amino-1-(5-phospho-D-ribosyl)imidazole-4-carboxamide (formate route): step 1/1.</text>
</comment>
<dbReference type="SUPFAM" id="SSF56059">
    <property type="entry name" value="Glutathione synthetase ATP-binding domain-like"/>
    <property type="match status" value="1"/>
</dbReference>
<accession>A0A1F2P7Z2</accession>
<keyword evidence="6 10" id="KW-0658">Purine biosynthesis</keyword>
<feature type="domain" description="ATP-grasp" evidence="11">
    <location>
        <begin position="94"/>
        <end position="325"/>
    </location>
</feature>
<evidence type="ECO:0000256" key="1">
    <source>
        <dbReference type="ARBA" id="ARBA00001936"/>
    </source>
</evidence>
<evidence type="ECO:0000256" key="2">
    <source>
        <dbReference type="ARBA" id="ARBA00001946"/>
    </source>
</evidence>
<evidence type="ECO:0000256" key="3">
    <source>
        <dbReference type="ARBA" id="ARBA00022598"/>
    </source>
</evidence>
<dbReference type="InterPro" id="IPR011761">
    <property type="entry name" value="ATP-grasp"/>
</dbReference>
<reference evidence="12" key="1">
    <citation type="submission" date="2016-05" db="EMBL/GenBank/DDBJ databases">
        <title>Microbial consortia oxidize butane by reversing methanogenesis.</title>
        <authorList>
            <person name="Laso-Perez R."/>
            <person name="Richter M."/>
            <person name="Wegener G."/>
            <person name="Musat F."/>
        </authorList>
    </citation>
    <scope>NUCLEOTIDE SEQUENCE [LARGE SCALE GENOMIC DNA]</scope>
    <source>
        <strain evidence="12">BOX2</strain>
    </source>
</reference>
<dbReference type="GO" id="GO:0005524">
    <property type="term" value="F:ATP binding"/>
    <property type="evidence" value="ECO:0007669"/>
    <property type="project" value="UniProtKB-UniRule"/>
</dbReference>
<dbReference type="AlphaFoldDB" id="A0A1F2P7Z2"/>
<comment type="cofactor">
    <cofactor evidence="1">
        <name>Mn(2+)</name>
        <dbReference type="ChEBI" id="CHEBI:29035"/>
    </cofactor>
</comment>